<dbReference type="VEuPathDB" id="VectorBase:GAUT033019"/>
<evidence type="ECO:0000313" key="2">
    <source>
        <dbReference type="EnsemblMetazoa" id="GAUT033019-PA"/>
    </source>
</evidence>
<proteinExistence type="predicted"/>
<organism evidence="2 3">
    <name type="scientific">Glossina austeni</name>
    <name type="common">Savannah tsetse fly</name>
    <dbReference type="NCBI Taxonomy" id="7395"/>
    <lineage>
        <taxon>Eukaryota</taxon>
        <taxon>Metazoa</taxon>
        <taxon>Ecdysozoa</taxon>
        <taxon>Arthropoda</taxon>
        <taxon>Hexapoda</taxon>
        <taxon>Insecta</taxon>
        <taxon>Pterygota</taxon>
        <taxon>Neoptera</taxon>
        <taxon>Endopterygota</taxon>
        <taxon>Diptera</taxon>
        <taxon>Brachycera</taxon>
        <taxon>Muscomorpha</taxon>
        <taxon>Hippoboscoidea</taxon>
        <taxon>Glossinidae</taxon>
        <taxon>Glossina</taxon>
    </lineage>
</organism>
<dbReference type="STRING" id="7395.A0A1A9VCN2"/>
<dbReference type="EnsemblMetazoa" id="GAUT033019-RA">
    <property type="protein sequence ID" value="GAUT033019-PA"/>
    <property type="gene ID" value="GAUT033019"/>
</dbReference>
<sequence>MFGLANNSNDIMLRDLEPFEQARRGSTASEPNSLSGSLSDLKIKSTPGDLSSLSLNQEIQIGIDLGSQSTQNTNTVSFDLTRFVTGHSLSDLILNCFEAGMKVVAASKHTCGDEHLANCTMKNNIMCE</sequence>
<evidence type="ECO:0000256" key="1">
    <source>
        <dbReference type="SAM" id="MobiDB-lite"/>
    </source>
</evidence>
<feature type="region of interest" description="Disordered" evidence="1">
    <location>
        <begin position="22"/>
        <end position="41"/>
    </location>
</feature>
<name>A0A1A9VCN2_GLOAU</name>
<accession>A0A1A9VCN2</accession>
<keyword evidence="3" id="KW-1185">Reference proteome</keyword>
<protein>
    <submittedName>
        <fullName evidence="2">Uncharacterized protein</fullName>
    </submittedName>
</protein>
<dbReference type="AlphaFoldDB" id="A0A1A9VCN2"/>
<dbReference type="Proteomes" id="UP000078200">
    <property type="component" value="Unassembled WGS sequence"/>
</dbReference>
<feature type="compositionally biased region" description="Polar residues" evidence="1">
    <location>
        <begin position="24"/>
        <end position="38"/>
    </location>
</feature>
<evidence type="ECO:0000313" key="3">
    <source>
        <dbReference type="Proteomes" id="UP000078200"/>
    </source>
</evidence>
<reference evidence="2" key="1">
    <citation type="submission" date="2020-05" db="UniProtKB">
        <authorList>
            <consortium name="EnsemblMetazoa"/>
        </authorList>
    </citation>
    <scope>IDENTIFICATION</scope>
    <source>
        <strain evidence="2">TTRI</strain>
    </source>
</reference>